<accession>L8H2B6</accession>
<evidence type="ECO:0000256" key="9">
    <source>
        <dbReference type="PIRSR" id="PIRSR005639-2"/>
    </source>
</evidence>
<dbReference type="EMBL" id="KB007939">
    <property type="protein sequence ID" value="ELR18903.1"/>
    <property type="molecule type" value="Genomic_DNA"/>
</dbReference>
<dbReference type="GO" id="GO:0005829">
    <property type="term" value="C:cytosol"/>
    <property type="evidence" value="ECO:0007669"/>
    <property type="project" value="TreeGrafter"/>
</dbReference>
<evidence type="ECO:0000256" key="4">
    <source>
        <dbReference type="ARBA" id="ARBA00022898"/>
    </source>
</evidence>
<evidence type="ECO:0000313" key="11">
    <source>
        <dbReference type="Proteomes" id="UP000011083"/>
    </source>
</evidence>
<dbReference type="VEuPathDB" id="AmoebaDB:ACA1_232390"/>
<dbReference type="InterPro" id="IPR029062">
    <property type="entry name" value="Class_I_gatase-like"/>
</dbReference>
<dbReference type="GO" id="GO:0004359">
    <property type="term" value="F:glutaminase activity"/>
    <property type="evidence" value="ECO:0007669"/>
    <property type="project" value="UniProtKB-EC"/>
</dbReference>
<dbReference type="InterPro" id="IPR021196">
    <property type="entry name" value="PdxT/SNO_CS"/>
</dbReference>
<dbReference type="GO" id="GO:1903600">
    <property type="term" value="C:glutaminase complex"/>
    <property type="evidence" value="ECO:0007669"/>
    <property type="project" value="TreeGrafter"/>
</dbReference>
<feature type="binding site" evidence="9">
    <location>
        <begin position="160"/>
        <end position="161"/>
    </location>
    <ligand>
        <name>L-glutamine</name>
        <dbReference type="ChEBI" id="CHEBI:58359"/>
    </ligand>
</feature>
<dbReference type="PANTHER" id="PTHR31559">
    <property type="entry name" value="PYRIDOXAL 5'-PHOSPHATE SYNTHASE SUBUNIT SNO"/>
    <property type="match status" value="1"/>
</dbReference>
<dbReference type="KEGG" id="acan:ACA1_232390"/>
<dbReference type="OrthoDB" id="2039at2759"/>
<dbReference type="PROSITE" id="PS01236">
    <property type="entry name" value="PDXT_SNO_1"/>
    <property type="match status" value="1"/>
</dbReference>
<dbReference type="PROSITE" id="PS51130">
    <property type="entry name" value="PDXT_SNO_2"/>
    <property type="match status" value="1"/>
</dbReference>
<dbReference type="PIRSF" id="PIRSF005639">
    <property type="entry name" value="Glut_amidoT_SNO"/>
    <property type="match status" value="1"/>
</dbReference>
<evidence type="ECO:0000256" key="3">
    <source>
        <dbReference type="ARBA" id="ARBA00022801"/>
    </source>
</evidence>
<keyword evidence="4" id="KW-0663">Pyridoxal phosphate</keyword>
<dbReference type="InterPro" id="IPR002161">
    <property type="entry name" value="PdxT/SNO"/>
</dbReference>
<name>L8H2B6_ACACF</name>
<comment type="similarity">
    <text evidence="1">Belongs to the glutaminase PdxT/SNO family.</text>
</comment>
<keyword evidence="3" id="KW-0378">Hydrolase</keyword>
<feature type="active site" description="Charge relay system" evidence="8">
    <location>
        <position position="208"/>
    </location>
</feature>
<proteinExistence type="inferred from homology"/>
<keyword evidence="6" id="KW-0456">Lyase</keyword>
<dbReference type="GO" id="GO:0008614">
    <property type="term" value="P:pyridoxine metabolic process"/>
    <property type="evidence" value="ECO:0007669"/>
    <property type="project" value="TreeGrafter"/>
</dbReference>
<evidence type="ECO:0000256" key="7">
    <source>
        <dbReference type="ARBA" id="ARBA00049534"/>
    </source>
</evidence>
<feature type="active site" description="Charge relay system" evidence="8">
    <location>
        <position position="206"/>
    </location>
</feature>
<evidence type="ECO:0000313" key="10">
    <source>
        <dbReference type="EMBL" id="ELR18903.1"/>
    </source>
</evidence>
<protein>
    <recommendedName>
        <fullName evidence="2">glutaminase</fullName>
        <ecNumber evidence="2">3.5.1.2</ecNumber>
    </recommendedName>
</protein>
<dbReference type="HAMAP" id="MF_01615">
    <property type="entry name" value="PdxT"/>
    <property type="match status" value="1"/>
</dbReference>
<evidence type="ECO:0000256" key="2">
    <source>
        <dbReference type="ARBA" id="ARBA00012918"/>
    </source>
</evidence>
<keyword evidence="5" id="KW-0315">Glutamine amidotransferase</keyword>
<feature type="binding site" evidence="9">
    <location>
        <position position="128"/>
    </location>
    <ligand>
        <name>L-glutamine</name>
        <dbReference type="ChEBI" id="CHEBI:58359"/>
    </ligand>
</feature>
<keyword evidence="11" id="KW-1185">Reference proteome</keyword>
<dbReference type="Gene3D" id="3.40.50.880">
    <property type="match status" value="1"/>
</dbReference>
<dbReference type="GeneID" id="14919874"/>
<reference evidence="10 11" key="1">
    <citation type="journal article" date="2013" name="Genome Biol.">
        <title>Genome of Acanthamoeba castellanii highlights extensive lateral gene transfer and early evolution of tyrosine kinase signaling.</title>
        <authorList>
            <person name="Clarke M."/>
            <person name="Lohan A.J."/>
            <person name="Liu B."/>
            <person name="Lagkouvardos I."/>
            <person name="Roy S."/>
            <person name="Zafar N."/>
            <person name="Bertelli C."/>
            <person name="Schilde C."/>
            <person name="Kianianmomeni A."/>
            <person name="Burglin T.R."/>
            <person name="Frech C."/>
            <person name="Turcotte B."/>
            <person name="Kopec K.O."/>
            <person name="Synnott J.M."/>
            <person name="Choo C."/>
            <person name="Paponov I."/>
            <person name="Finkler A."/>
            <person name="Soon Heng Tan C."/>
            <person name="Hutchins A.P."/>
            <person name="Weinmeier T."/>
            <person name="Rattei T."/>
            <person name="Chu J.S."/>
            <person name="Gimenez G."/>
            <person name="Irimia M."/>
            <person name="Rigden D.J."/>
            <person name="Fitzpatrick D.A."/>
            <person name="Lorenzo-Morales J."/>
            <person name="Bateman A."/>
            <person name="Chiu C.H."/>
            <person name="Tang P."/>
            <person name="Hegemann P."/>
            <person name="Fromm H."/>
            <person name="Raoult D."/>
            <person name="Greub G."/>
            <person name="Miranda-Saavedra D."/>
            <person name="Chen N."/>
            <person name="Nash P."/>
            <person name="Ginger M.L."/>
            <person name="Horn M."/>
            <person name="Schaap P."/>
            <person name="Caler L."/>
            <person name="Loftus B."/>
        </authorList>
    </citation>
    <scope>NUCLEOTIDE SEQUENCE [LARGE SCALE GENOMIC DNA]</scope>
    <source>
        <strain evidence="10 11">Neff</strain>
    </source>
</reference>
<organism evidence="10 11">
    <name type="scientific">Acanthamoeba castellanii (strain ATCC 30010 / Neff)</name>
    <dbReference type="NCBI Taxonomy" id="1257118"/>
    <lineage>
        <taxon>Eukaryota</taxon>
        <taxon>Amoebozoa</taxon>
        <taxon>Discosea</taxon>
        <taxon>Longamoebia</taxon>
        <taxon>Centramoebida</taxon>
        <taxon>Acanthamoebidae</taxon>
        <taxon>Acanthamoeba</taxon>
    </lineage>
</organism>
<evidence type="ECO:0000256" key="1">
    <source>
        <dbReference type="ARBA" id="ARBA00008345"/>
    </source>
</evidence>
<dbReference type="Pfam" id="PF01174">
    <property type="entry name" value="SNO"/>
    <property type="match status" value="1"/>
</dbReference>
<dbReference type="GO" id="GO:0016829">
    <property type="term" value="F:lyase activity"/>
    <property type="evidence" value="ECO:0007669"/>
    <property type="project" value="UniProtKB-KW"/>
</dbReference>
<dbReference type="Proteomes" id="UP000011083">
    <property type="component" value="Unassembled WGS sequence"/>
</dbReference>
<evidence type="ECO:0000256" key="5">
    <source>
        <dbReference type="ARBA" id="ARBA00022962"/>
    </source>
</evidence>
<evidence type="ECO:0000256" key="8">
    <source>
        <dbReference type="PIRSR" id="PIRSR005639-1"/>
    </source>
</evidence>
<gene>
    <name evidence="10" type="ORF">ACA1_232390</name>
</gene>
<dbReference type="GO" id="GO:0042823">
    <property type="term" value="P:pyridoxal phosphate biosynthetic process"/>
    <property type="evidence" value="ECO:0007669"/>
    <property type="project" value="InterPro"/>
</dbReference>
<dbReference type="SUPFAM" id="SSF52317">
    <property type="entry name" value="Class I glutamine amidotransferase-like"/>
    <property type="match status" value="1"/>
</dbReference>
<dbReference type="PANTHER" id="PTHR31559:SF0">
    <property type="entry name" value="PYRIDOXAL 5'-PHOSPHATE SYNTHASE SUBUNIT SNO1-RELATED"/>
    <property type="match status" value="1"/>
</dbReference>
<sequence length="237" mass="25335">MSSLEHDQNLSGKGHHQHITIGVLALQGAFREHVEKLKSLAGVTVVEVRTSAQLESVDGLLIPGGESTAIALIAEASGLLEPLRSFIRHPRKAVWGTCAGLIMMSNHVEGQKAGGQAVLGGFEISTARNYFGRQLDSFVADTLTVPALADGDRPFPAVFIRAPAVTAVHSPDVEVLASVPAKPTDAEHKEVIVAVRQGRLLGTAFHPELTDDARWHQFFVDMTRRAQAPTAADDSKA</sequence>
<feature type="active site" description="Nucleophile" evidence="8">
    <location>
        <position position="98"/>
    </location>
</feature>
<dbReference type="RefSeq" id="XP_004340967.1">
    <property type="nucleotide sequence ID" value="XM_004340919.1"/>
</dbReference>
<dbReference type="OMA" id="GMIMLAD"/>
<dbReference type="CDD" id="cd01749">
    <property type="entry name" value="GATase1_PB"/>
    <property type="match status" value="1"/>
</dbReference>
<comment type="catalytic activity">
    <reaction evidence="7">
        <text>L-glutamine + H2O = L-glutamate + NH4(+)</text>
        <dbReference type="Rhea" id="RHEA:15889"/>
        <dbReference type="ChEBI" id="CHEBI:15377"/>
        <dbReference type="ChEBI" id="CHEBI:28938"/>
        <dbReference type="ChEBI" id="CHEBI:29985"/>
        <dbReference type="ChEBI" id="CHEBI:58359"/>
        <dbReference type="EC" id="3.5.1.2"/>
    </reaction>
</comment>
<dbReference type="PROSITE" id="PS51273">
    <property type="entry name" value="GATASE_TYPE_1"/>
    <property type="match status" value="1"/>
</dbReference>
<dbReference type="STRING" id="1257118.L8H2B6"/>
<dbReference type="FunFam" id="3.40.50.880:FF:000041">
    <property type="entry name" value="Glutamine amidotransferase subunit pdxT, putative"/>
    <property type="match status" value="1"/>
</dbReference>
<dbReference type="EC" id="3.5.1.2" evidence="2"/>
<evidence type="ECO:0000256" key="6">
    <source>
        <dbReference type="ARBA" id="ARBA00023239"/>
    </source>
</evidence>
<dbReference type="AlphaFoldDB" id="L8H2B6"/>
<feature type="binding site" evidence="9">
    <location>
        <begin position="65"/>
        <end position="67"/>
    </location>
    <ligand>
        <name>L-glutamine</name>
        <dbReference type="ChEBI" id="CHEBI:58359"/>
    </ligand>
</feature>
<dbReference type="NCBIfam" id="TIGR03800">
    <property type="entry name" value="PLP_synth_Pdx2"/>
    <property type="match status" value="1"/>
</dbReference>